<evidence type="ECO:0000313" key="1">
    <source>
        <dbReference type="EMBL" id="TCV02531.1"/>
    </source>
</evidence>
<reference evidence="1 2" key="1">
    <citation type="submission" date="2019-03" db="EMBL/GenBank/DDBJ databases">
        <title>Genomic Encyclopedia of Type Strains, Phase IV (KMG-IV): sequencing the most valuable type-strain genomes for metagenomic binning, comparative biology and taxonomic classification.</title>
        <authorList>
            <person name="Goeker M."/>
        </authorList>
    </citation>
    <scope>NUCLEOTIDE SEQUENCE [LARGE SCALE GENOMIC DNA]</scope>
    <source>
        <strain evidence="1 2">DSM 16730</strain>
    </source>
</reference>
<sequence length="57" mass="6374">MRAAFHMSAIAVVVGSSSDDKLQENQRGDVEIPQRETLTLGEMKQRVRLRLNAVSHP</sequence>
<proteinExistence type="predicted"/>
<organism evidence="1 2">
    <name type="scientific">Samsonia erythrinae</name>
    <dbReference type="NCBI Taxonomy" id="160434"/>
    <lineage>
        <taxon>Bacteria</taxon>
        <taxon>Pseudomonadati</taxon>
        <taxon>Pseudomonadota</taxon>
        <taxon>Gammaproteobacteria</taxon>
        <taxon>Enterobacterales</taxon>
        <taxon>Pectobacteriaceae</taxon>
        <taxon>Samsonia</taxon>
    </lineage>
</organism>
<name>A0A4R3VEC5_9GAMM</name>
<dbReference type="EMBL" id="SMBY01000016">
    <property type="protein sequence ID" value="TCV02531.1"/>
    <property type="molecule type" value="Genomic_DNA"/>
</dbReference>
<comment type="caution">
    <text evidence="1">The sequence shown here is derived from an EMBL/GenBank/DDBJ whole genome shotgun (WGS) entry which is preliminary data.</text>
</comment>
<dbReference type="Proteomes" id="UP000295433">
    <property type="component" value="Unassembled WGS sequence"/>
</dbReference>
<dbReference type="AlphaFoldDB" id="A0A4R3VEC5"/>
<protein>
    <submittedName>
        <fullName evidence="1">Uncharacterized protein</fullName>
    </submittedName>
</protein>
<accession>A0A4R3VEC5</accession>
<gene>
    <name evidence="1" type="ORF">EDC54_11638</name>
</gene>
<keyword evidence="2" id="KW-1185">Reference proteome</keyword>
<evidence type="ECO:0000313" key="2">
    <source>
        <dbReference type="Proteomes" id="UP000295433"/>
    </source>
</evidence>